<feature type="compositionally biased region" description="Low complexity" evidence="1">
    <location>
        <begin position="150"/>
        <end position="160"/>
    </location>
</feature>
<accession>A0ABP1AAB8</accession>
<evidence type="ECO:0008006" key="4">
    <source>
        <dbReference type="Google" id="ProtNLM"/>
    </source>
</evidence>
<gene>
    <name evidence="2" type="ORF">CSSPJE1EN2_LOCUS2459</name>
</gene>
<feature type="region of interest" description="Disordered" evidence="1">
    <location>
        <begin position="1"/>
        <end position="56"/>
    </location>
</feature>
<evidence type="ECO:0000256" key="1">
    <source>
        <dbReference type="SAM" id="MobiDB-lite"/>
    </source>
</evidence>
<evidence type="ECO:0000313" key="3">
    <source>
        <dbReference type="Proteomes" id="UP001497522"/>
    </source>
</evidence>
<name>A0ABP1AAB8_9BRYO</name>
<feature type="compositionally biased region" description="Basic and acidic residues" evidence="1">
    <location>
        <begin position="110"/>
        <end position="128"/>
    </location>
</feature>
<feature type="compositionally biased region" description="Polar residues" evidence="1">
    <location>
        <begin position="95"/>
        <end position="105"/>
    </location>
</feature>
<proteinExistence type="predicted"/>
<dbReference type="Proteomes" id="UP001497522">
    <property type="component" value="Chromosome 10"/>
</dbReference>
<feature type="compositionally biased region" description="Basic and acidic residues" evidence="1">
    <location>
        <begin position="25"/>
        <end position="41"/>
    </location>
</feature>
<protein>
    <recommendedName>
        <fullName evidence="4">DUF4283 domain-containing protein</fullName>
    </recommendedName>
</protein>
<keyword evidence="3" id="KW-1185">Reference proteome</keyword>
<sequence length="256" mass="27245">MITDLAPTNPAAFSESGNTQAPSKGAERASAKSIEESREGTLPRPPSPIKHREDLTRSAKIAVGELGSSSPAQVLPKTLPLPFSFVNTLQNATGQGENVGILSNGTKRHATSEKLAAIEERSSRESSDPGKGSNTSRYATPNPTLITQVSKGPGKSSSKGAELQGPSPVDHGLEIEAEFPQEMVSEMQNNAAMKARRMVIGRTLGGRPSFKALHECLKLHLPATYISTTLLTRGYFLIAFENEEGAIAARKLTIVN</sequence>
<feature type="region of interest" description="Disordered" evidence="1">
    <location>
        <begin position="95"/>
        <end position="170"/>
    </location>
</feature>
<feature type="compositionally biased region" description="Polar residues" evidence="1">
    <location>
        <begin position="132"/>
        <end position="149"/>
    </location>
</feature>
<reference evidence="2" key="1">
    <citation type="submission" date="2024-03" db="EMBL/GenBank/DDBJ databases">
        <authorList>
            <consortium name="ELIXIR-Norway"/>
            <consortium name="Elixir Norway"/>
        </authorList>
    </citation>
    <scope>NUCLEOTIDE SEQUENCE</scope>
</reference>
<organism evidence="2 3">
    <name type="scientific">Sphagnum jensenii</name>
    <dbReference type="NCBI Taxonomy" id="128206"/>
    <lineage>
        <taxon>Eukaryota</taxon>
        <taxon>Viridiplantae</taxon>
        <taxon>Streptophyta</taxon>
        <taxon>Embryophyta</taxon>
        <taxon>Bryophyta</taxon>
        <taxon>Sphagnophytina</taxon>
        <taxon>Sphagnopsida</taxon>
        <taxon>Sphagnales</taxon>
        <taxon>Sphagnaceae</taxon>
        <taxon>Sphagnum</taxon>
    </lineage>
</organism>
<dbReference type="EMBL" id="OZ023711">
    <property type="protein sequence ID" value="CAK9859464.1"/>
    <property type="molecule type" value="Genomic_DNA"/>
</dbReference>
<evidence type="ECO:0000313" key="2">
    <source>
        <dbReference type="EMBL" id="CAK9859464.1"/>
    </source>
</evidence>